<dbReference type="Gene3D" id="3.40.50.1820">
    <property type="entry name" value="alpha/beta hydrolase"/>
    <property type="match status" value="1"/>
</dbReference>
<accession>A0A7W8IJ84</accession>
<gene>
    <name evidence="2" type="ORF">HDF09_002765</name>
</gene>
<evidence type="ECO:0000313" key="3">
    <source>
        <dbReference type="Proteomes" id="UP000568106"/>
    </source>
</evidence>
<organism evidence="2 3">
    <name type="scientific">Tunturiibacter empetritectus</name>
    <dbReference type="NCBI Taxonomy" id="3069691"/>
    <lineage>
        <taxon>Bacteria</taxon>
        <taxon>Pseudomonadati</taxon>
        <taxon>Acidobacteriota</taxon>
        <taxon>Terriglobia</taxon>
        <taxon>Terriglobales</taxon>
        <taxon>Acidobacteriaceae</taxon>
        <taxon>Tunturiibacter</taxon>
    </lineage>
</organism>
<dbReference type="SUPFAM" id="SSF53474">
    <property type="entry name" value="alpha/beta-Hydrolases"/>
    <property type="match status" value="1"/>
</dbReference>
<keyword evidence="3" id="KW-1185">Reference proteome</keyword>
<reference evidence="2" key="1">
    <citation type="submission" date="2020-08" db="EMBL/GenBank/DDBJ databases">
        <title>Genomic Encyclopedia of Type Strains, Phase IV (KMG-V): Genome sequencing to study the core and pangenomes of soil and plant-associated prokaryotes.</title>
        <authorList>
            <person name="Whitman W."/>
        </authorList>
    </citation>
    <scope>NUCLEOTIDE SEQUENCE [LARGE SCALE GENOMIC DNA]</scope>
    <source>
        <strain evidence="2">M8UP27</strain>
    </source>
</reference>
<evidence type="ECO:0000259" key="1">
    <source>
        <dbReference type="Pfam" id="PF00135"/>
    </source>
</evidence>
<proteinExistence type="predicted"/>
<dbReference type="InterPro" id="IPR002018">
    <property type="entry name" value="CarbesteraseB"/>
</dbReference>
<dbReference type="Proteomes" id="UP000568106">
    <property type="component" value="Unassembled WGS sequence"/>
</dbReference>
<comment type="caution">
    <text evidence="2">The sequence shown here is derived from an EMBL/GenBank/DDBJ whole genome shotgun (WGS) entry which is preliminary data.</text>
</comment>
<dbReference type="EMBL" id="JACHDY010000003">
    <property type="protein sequence ID" value="MBB5318079.1"/>
    <property type="molecule type" value="Genomic_DNA"/>
</dbReference>
<protein>
    <submittedName>
        <fullName evidence="2">Carboxylesterase type B</fullName>
    </submittedName>
</protein>
<dbReference type="AlphaFoldDB" id="A0A7W8IJ84"/>
<dbReference type="InterPro" id="IPR029058">
    <property type="entry name" value="AB_hydrolase_fold"/>
</dbReference>
<sequence length="261" mass="29154">MVGAKTMNDLRKTSTDVLRKASQALCGVSGVGVHTPADLMRVSVPDELVDADSFPGWGDDVPIMFGCTENEARYFVKPGGPQLPFPQNIAIALLNFLKPGGIYSRKGVEKITTLLCGPHGPQVTDILRRSGKTPYECLDWLITEIVFREPSFQTAPRFAALRRPFYYYNFARVSPGERASRNLALHTAEIRYVFGNLTTDGQYDETDQIIADAMQSAWTGFARAEFRTSPGERHGQPLIYLLSNICLSKMDYCFDRMRPTN</sequence>
<dbReference type="Pfam" id="PF00135">
    <property type="entry name" value="COesterase"/>
    <property type="match status" value="1"/>
</dbReference>
<evidence type="ECO:0000313" key="2">
    <source>
        <dbReference type="EMBL" id="MBB5318079.1"/>
    </source>
</evidence>
<name>A0A7W8IJ84_9BACT</name>
<feature type="domain" description="Carboxylesterase type B" evidence="1">
    <location>
        <begin position="44"/>
        <end position="228"/>
    </location>
</feature>